<dbReference type="InterPro" id="IPR029016">
    <property type="entry name" value="GAF-like_dom_sf"/>
</dbReference>
<dbReference type="Proteomes" id="UP000199470">
    <property type="component" value="Unassembled WGS sequence"/>
</dbReference>
<dbReference type="SUPFAM" id="SSF55781">
    <property type="entry name" value="GAF domain-like"/>
    <property type="match status" value="1"/>
</dbReference>
<dbReference type="NCBIfam" id="TIGR00254">
    <property type="entry name" value="GGDEF"/>
    <property type="match status" value="1"/>
</dbReference>
<dbReference type="GO" id="GO:1902201">
    <property type="term" value="P:negative regulation of bacterial-type flagellum-dependent cell motility"/>
    <property type="evidence" value="ECO:0007669"/>
    <property type="project" value="TreeGrafter"/>
</dbReference>
<dbReference type="InterPro" id="IPR043128">
    <property type="entry name" value="Rev_trsase/Diguanyl_cyclase"/>
</dbReference>
<evidence type="ECO:0000256" key="1">
    <source>
        <dbReference type="ARBA" id="ARBA00012528"/>
    </source>
</evidence>
<organism evidence="4 5">
    <name type="scientific">Rugamonas rubra</name>
    <dbReference type="NCBI Taxonomy" id="758825"/>
    <lineage>
        <taxon>Bacteria</taxon>
        <taxon>Pseudomonadati</taxon>
        <taxon>Pseudomonadota</taxon>
        <taxon>Betaproteobacteria</taxon>
        <taxon>Burkholderiales</taxon>
        <taxon>Oxalobacteraceae</taxon>
        <taxon>Telluria group</taxon>
        <taxon>Rugamonas</taxon>
    </lineage>
</organism>
<dbReference type="OrthoDB" id="5571399at2"/>
<dbReference type="InterPro" id="IPR050469">
    <property type="entry name" value="Diguanylate_Cyclase"/>
</dbReference>
<dbReference type="InterPro" id="IPR003018">
    <property type="entry name" value="GAF"/>
</dbReference>
<reference evidence="4 5" key="1">
    <citation type="submission" date="2016-10" db="EMBL/GenBank/DDBJ databases">
        <authorList>
            <person name="de Groot N.N."/>
        </authorList>
    </citation>
    <scope>NUCLEOTIDE SEQUENCE [LARGE SCALE GENOMIC DNA]</scope>
    <source>
        <strain evidence="4 5">ATCC 43154</strain>
    </source>
</reference>
<dbReference type="InterPro" id="IPR000160">
    <property type="entry name" value="GGDEF_dom"/>
</dbReference>
<dbReference type="Pfam" id="PF00990">
    <property type="entry name" value="GGDEF"/>
    <property type="match status" value="1"/>
</dbReference>
<dbReference type="Pfam" id="PF01590">
    <property type="entry name" value="GAF"/>
    <property type="match status" value="1"/>
</dbReference>
<dbReference type="SMART" id="SM00267">
    <property type="entry name" value="GGDEF"/>
    <property type="match status" value="1"/>
</dbReference>
<dbReference type="PROSITE" id="PS50887">
    <property type="entry name" value="GGDEF"/>
    <property type="match status" value="1"/>
</dbReference>
<accession>A0A1I4J1F4</accession>
<dbReference type="RefSeq" id="WP_093384095.1">
    <property type="nucleotide sequence ID" value="NZ_FOTW01000005.1"/>
</dbReference>
<protein>
    <recommendedName>
        <fullName evidence="1">diguanylate cyclase</fullName>
        <ecNumber evidence="1">2.7.7.65</ecNumber>
    </recommendedName>
</protein>
<comment type="catalytic activity">
    <reaction evidence="2">
        <text>2 GTP = 3',3'-c-di-GMP + 2 diphosphate</text>
        <dbReference type="Rhea" id="RHEA:24898"/>
        <dbReference type="ChEBI" id="CHEBI:33019"/>
        <dbReference type="ChEBI" id="CHEBI:37565"/>
        <dbReference type="ChEBI" id="CHEBI:58805"/>
        <dbReference type="EC" id="2.7.7.65"/>
    </reaction>
</comment>
<dbReference type="AlphaFoldDB" id="A0A1I4J1F4"/>
<dbReference type="GO" id="GO:0005886">
    <property type="term" value="C:plasma membrane"/>
    <property type="evidence" value="ECO:0007669"/>
    <property type="project" value="TreeGrafter"/>
</dbReference>
<dbReference type="GO" id="GO:0043709">
    <property type="term" value="P:cell adhesion involved in single-species biofilm formation"/>
    <property type="evidence" value="ECO:0007669"/>
    <property type="project" value="TreeGrafter"/>
</dbReference>
<dbReference type="SUPFAM" id="SSF55073">
    <property type="entry name" value="Nucleotide cyclase"/>
    <property type="match status" value="1"/>
</dbReference>
<dbReference type="PANTHER" id="PTHR45138:SF9">
    <property type="entry name" value="DIGUANYLATE CYCLASE DGCM-RELATED"/>
    <property type="match status" value="1"/>
</dbReference>
<gene>
    <name evidence="4" type="ORF">SAMN02982985_00867</name>
</gene>
<dbReference type="Gene3D" id="3.30.450.40">
    <property type="match status" value="1"/>
</dbReference>
<keyword evidence="5" id="KW-1185">Reference proteome</keyword>
<evidence type="ECO:0000313" key="4">
    <source>
        <dbReference type="EMBL" id="SFL59961.1"/>
    </source>
</evidence>
<dbReference type="EMBL" id="FOTW01000005">
    <property type="protein sequence ID" value="SFL59961.1"/>
    <property type="molecule type" value="Genomic_DNA"/>
</dbReference>
<dbReference type="Gene3D" id="3.30.70.270">
    <property type="match status" value="1"/>
</dbReference>
<evidence type="ECO:0000259" key="3">
    <source>
        <dbReference type="PROSITE" id="PS50887"/>
    </source>
</evidence>
<dbReference type="GO" id="GO:0052621">
    <property type="term" value="F:diguanylate cyclase activity"/>
    <property type="evidence" value="ECO:0007669"/>
    <property type="project" value="UniProtKB-EC"/>
</dbReference>
<proteinExistence type="predicted"/>
<dbReference type="SMART" id="SM00065">
    <property type="entry name" value="GAF"/>
    <property type="match status" value="1"/>
</dbReference>
<evidence type="ECO:0000313" key="5">
    <source>
        <dbReference type="Proteomes" id="UP000199470"/>
    </source>
</evidence>
<feature type="domain" description="GGDEF" evidence="3">
    <location>
        <begin position="191"/>
        <end position="308"/>
    </location>
</feature>
<dbReference type="PANTHER" id="PTHR45138">
    <property type="entry name" value="REGULATORY COMPONENTS OF SENSORY TRANSDUCTION SYSTEM"/>
    <property type="match status" value="1"/>
</dbReference>
<evidence type="ECO:0000256" key="2">
    <source>
        <dbReference type="ARBA" id="ARBA00034247"/>
    </source>
</evidence>
<dbReference type="STRING" id="758825.SAMN02982985_00867"/>
<dbReference type="InterPro" id="IPR029787">
    <property type="entry name" value="Nucleotide_cyclase"/>
</dbReference>
<name>A0A1I4J1F4_9BURK</name>
<dbReference type="EC" id="2.7.7.65" evidence="1"/>
<dbReference type="CDD" id="cd01949">
    <property type="entry name" value="GGDEF"/>
    <property type="match status" value="1"/>
</dbReference>
<sequence length="308" mass="33903">MIKDFASASRQTMRFLRERFGFQLWMVTRAEGEDWIVLHAEDHGYGVRAGQVLRWSDSFCSRMMRGLGPRIAPDCGRVAVYQAAPIAQLVKIGAYIGVPLTRADGSLFGTLCAFDPQPQPEAIAQELALLELMAGVLSALLATELQAAEAVRRAERAEAEATRDSLTGLYNRRGWDLLLRREEERCLRYGHPACVISIDLDELKLTNDREGHAAGDLLLMRTGEALRQVIRATDVAARLGGDEFAVLSIECDDASQLLARLRDKLAAGGVKASTGTAARRADLSLQQAFEQADAQMYLAKRQRKQQGG</sequence>